<evidence type="ECO:0000313" key="7">
    <source>
        <dbReference type="EMBL" id="KAI9270444.1"/>
    </source>
</evidence>
<feature type="compositionally biased region" description="Basic and acidic residues" evidence="5">
    <location>
        <begin position="175"/>
        <end position="186"/>
    </location>
</feature>
<evidence type="ECO:0000256" key="3">
    <source>
        <dbReference type="ARBA" id="ARBA00039775"/>
    </source>
</evidence>
<evidence type="ECO:0000259" key="6">
    <source>
        <dbReference type="Pfam" id="PF00808"/>
    </source>
</evidence>
<dbReference type="InterPro" id="IPR003958">
    <property type="entry name" value="CBFA_NFYB_domain"/>
</dbReference>
<evidence type="ECO:0000256" key="5">
    <source>
        <dbReference type="SAM" id="MobiDB-lite"/>
    </source>
</evidence>
<dbReference type="GO" id="GO:0031507">
    <property type="term" value="P:heterochromatin formation"/>
    <property type="evidence" value="ECO:0007669"/>
    <property type="project" value="TreeGrafter"/>
</dbReference>
<organism evidence="7 8">
    <name type="scientific">Phascolomyces articulosus</name>
    <dbReference type="NCBI Taxonomy" id="60185"/>
    <lineage>
        <taxon>Eukaryota</taxon>
        <taxon>Fungi</taxon>
        <taxon>Fungi incertae sedis</taxon>
        <taxon>Mucoromycota</taxon>
        <taxon>Mucoromycotina</taxon>
        <taxon>Mucoromycetes</taxon>
        <taxon>Mucorales</taxon>
        <taxon>Lichtheimiaceae</taxon>
        <taxon>Phascolomyces</taxon>
    </lineage>
</organism>
<dbReference type="CDD" id="cd22928">
    <property type="entry name" value="HFD_POLE3_DPB4"/>
    <property type="match status" value="1"/>
</dbReference>
<dbReference type="InterPro" id="IPR009072">
    <property type="entry name" value="Histone-fold"/>
</dbReference>
<dbReference type="AlphaFoldDB" id="A0AAD5KG93"/>
<dbReference type="GO" id="GO:0008622">
    <property type="term" value="C:epsilon DNA polymerase complex"/>
    <property type="evidence" value="ECO:0007669"/>
    <property type="project" value="TreeGrafter"/>
</dbReference>
<comment type="subcellular location">
    <subcellularLocation>
        <location evidence="1">Nucleus</location>
    </subcellularLocation>
</comment>
<evidence type="ECO:0000313" key="8">
    <source>
        <dbReference type="Proteomes" id="UP001209540"/>
    </source>
</evidence>
<dbReference type="GO" id="GO:0046982">
    <property type="term" value="F:protein heterodimerization activity"/>
    <property type="evidence" value="ECO:0007669"/>
    <property type="project" value="InterPro"/>
</dbReference>
<feature type="compositionally biased region" description="Basic and acidic residues" evidence="5">
    <location>
        <begin position="121"/>
        <end position="130"/>
    </location>
</feature>
<dbReference type="SUPFAM" id="SSF47113">
    <property type="entry name" value="Histone-fold"/>
    <property type="match status" value="1"/>
</dbReference>
<reference evidence="7" key="2">
    <citation type="submission" date="2023-02" db="EMBL/GenBank/DDBJ databases">
        <authorList>
            <consortium name="DOE Joint Genome Institute"/>
            <person name="Mondo S.J."/>
            <person name="Chang Y."/>
            <person name="Wang Y."/>
            <person name="Ahrendt S."/>
            <person name="Andreopoulos W."/>
            <person name="Barry K."/>
            <person name="Beard J."/>
            <person name="Benny G.L."/>
            <person name="Blankenship S."/>
            <person name="Bonito G."/>
            <person name="Cuomo C."/>
            <person name="Desiro A."/>
            <person name="Gervers K.A."/>
            <person name="Hundley H."/>
            <person name="Kuo A."/>
            <person name="LaButti K."/>
            <person name="Lang B.F."/>
            <person name="Lipzen A."/>
            <person name="O'Donnell K."/>
            <person name="Pangilinan J."/>
            <person name="Reynolds N."/>
            <person name="Sandor L."/>
            <person name="Smith M.W."/>
            <person name="Tsang A."/>
            <person name="Grigoriev I.V."/>
            <person name="Stajich J.E."/>
            <person name="Spatafora J.W."/>
        </authorList>
    </citation>
    <scope>NUCLEOTIDE SEQUENCE</scope>
    <source>
        <strain evidence="7">RSA 2281</strain>
    </source>
</reference>
<reference evidence="7" key="1">
    <citation type="journal article" date="2022" name="IScience">
        <title>Evolution of zygomycete secretomes and the origins of terrestrial fungal ecologies.</title>
        <authorList>
            <person name="Chang Y."/>
            <person name="Wang Y."/>
            <person name="Mondo S."/>
            <person name="Ahrendt S."/>
            <person name="Andreopoulos W."/>
            <person name="Barry K."/>
            <person name="Beard J."/>
            <person name="Benny G.L."/>
            <person name="Blankenship S."/>
            <person name="Bonito G."/>
            <person name="Cuomo C."/>
            <person name="Desiro A."/>
            <person name="Gervers K.A."/>
            <person name="Hundley H."/>
            <person name="Kuo A."/>
            <person name="LaButti K."/>
            <person name="Lang B.F."/>
            <person name="Lipzen A."/>
            <person name="O'Donnell K."/>
            <person name="Pangilinan J."/>
            <person name="Reynolds N."/>
            <person name="Sandor L."/>
            <person name="Smith M.E."/>
            <person name="Tsang A."/>
            <person name="Grigoriev I.V."/>
            <person name="Stajich J.E."/>
            <person name="Spatafora J.W."/>
        </authorList>
    </citation>
    <scope>NUCLEOTIDE SEQUENCE</scope>
    <source>
        <strain evidence="7">RSA 2281</strain>
    </source>
</reference>
<keyword evidence="8" id="KW-1185">Reference proteome</keyword>
<dbReference type="InterPro" id="IPR051377">
    <property type="entry name" value="DNA_Pol-Epsilon_Subunit"/>
</dbReference>
<keyword evidence="2" id="KW-0539">Nucleus</keyword>
<dbReference type="GO" id="GO:0031490">
    <property type="term" value="F:chromatin DNA binding"/>
    <property type="evidence" value="ECO:0007669"/>
    <property type="project" value="TreeGrafter"/>
</dbReference>
<dbReference type="PANTHER" id="PTHR46172">
    <property type="entry name" value="DNA POLYMERASE EPSILON SUBUNIT 3"/>
    <property type="match status" value="1"/>
</dbReference>
<dbReference type="Gene3D" id="1.10.20.10">
    <property type="entry name" value="Histone, subunit A"/>
    <property type="match status" value="1"/>
</dbReference>
<accession>A0AAD5KG93</accession>
<dbReference type="PANTHER" id="PTHR46172:SF1">
    <property type="entry name" value="DNA POLYMERASE EPSILON SUBUNIT 3"/>
    <property type="match status" value="1"/>
</dbReference>
<dbReference type="GO" id="GO:0006272">
    <property type="term" value="P:leading strand elongation"/>
    <property type="evidence" value="ECO:0007669"/>
    <property type="project" value="TreeGrafter"/>
</dbReference>
<proteinExistence type="predicted"/>
<feature type="region of interest" description="Disordered" evidence="5">
    <location>
        <begin position="94"/>
        <end position="186"/>
    </location>
</feature>
<evidence type="ECO:0000256" key="4">
    <source>
        <dbReference type="ARBA" id="ARBA00042096"/>
    </source>
</evidence>
<gene>
    <name evidence="7" type="ORF">BDA99DRAFT_501799</name>
</gene>
<feature type="domain" description="Transcription factor CBF/NF-Y/archaeal histone" evidence="6">
    <location>
        <begin position="8"/>
        <end position="72"/>
    </location>
</feature>
<feature type="compositionally biased region" description="Acidic residues" evidence="5">
    <location>
        <begin position="153"/>
        <end position="167"/>
    </location>
</feature>
<comment type="caution">
    <text evidence="7">The sequence shown here is derived from an EMBL/GenBank/DDBJ whole genome shotgun (WGS) entry which is preliminary data.</text>
</comment>
<name>A0AAD5KG93_9FUNG</name>
<dbReference type="Pfam" id="PF00808">
    <property type="entry name" value="CBFD_NFYB_HMF"/>
    <property type="match status" value="1"/>
</dbReference>
<dbReference type="GO" id="GO:0008623">
    <property type="term" value="C:CHRAC"/>
    <property type="evidence" value="ECO:0007669"/>
    <property type="project" value="TreeGrafter"/>
</dbReference>
<feature type="compositionally biased region" description="Acidic residues" evidence="5">
    <location>
        <begin position="131"/>
        <end position="142"/>
    </location>
</feature>
<evidence type="ECO:0000256" key="2">
    <source>
        <dbReference type="ARBA" id="ARBA00023242"/>
    </source>
</evidence>
<evidence type="ECO:0000256" key="1">
    <source>
        <dbReference type="ARBA" id="ARBA00004123"/>
    </source>
</evidence>
<sequence length="186" mass="20428">MSSIEDNELPKANISRVLKTALPPGTALQKEAKVAVSKAATVFINYLSTVANDTAKSANHKTISAPDVFKAMEVLEFDDLIPALRESFTVFQQLQSDKKQKKKEKKAEEENAASTTATPDDDTRGTKRSADDDDEDDDDEDGTPGPKKQKNGDDEEDDEDEDDEDEKMAELSDSPNDKSREGTAEE</sequence>
<dbReference type="EMBL" id="JAIXMP010000007">
    <property type="protein sequence ID" value="KAI9270444.1"/>
    <property type="molecule type" value="Genomic_DNA"/>
</dbReference>
<dbReference type="GO" id="GO:0006974">
    <property type="term" value="P:DNA damage response"/>
    <property type="evidence" value="ECO:0007669"/>
    <property type="project" value="TreeGrafter"/>
</dbReference>
<protein>
    <recommendedName>
        <fullName evidence="3">DNA polymerase epsilon subunit D</fullName>
    </recommendedName>
    <alternativeName>
        <fullName evidence="4">DNA polymerase II subunit D</fullName>
    </alternativeName>
</protein>
<dbReference type="Proteomes" id="UP001209540">
    <property type="component" value="Unassembled WGS sequence"/>
</dbReference>